<proteinExistence type="predicted"/>
<keyword evidence="3" id="KW-1185">Reference proteome</keyword>
<gene>
    <name evidence="2" type="ORF">SAMN02745691_01131</name>
</gene>
<dbReference type="Proteomes" id="UP000184342">
    <property type="component" value="Unassembled WGS sequence"/>
</dbReference>
<reference evidence="2 3" key="1">
    <citation type="submission" date="2016-11" db="EMBL/GenBank/DDBJ databases">
        <authorList>
            <person name="Jaros S."/>
            <person name="Januszkiewicz K."/>
            <person name="Wedrychowicz H."/>
        </authorList>
    </citation>
    <scope>NUCLEOTIDE SEQUENCE [LARGE SCALE GENOMIC DNA]</scope>
    <source>
        <strain evidence="2 3">DSM 15970</strain>
    </source>
</reference>
<evidence type="ECO:0000313" key="3">
    <source>
        <dbReference type="Proteomes" id="UP000184342"/>
    </source>
</evidence>
<keyword evidence="1" id="KW-0812">Transmembrane</keyword>
<evidence type="ECO:0000313" key="2">
    <source>
        <dbReference type="EMBL" id="SHI98114.1"/>
    </source>
</evidence>
<organism evidence="2 3">
    <name type="scientific">Parasporobacterium paucivorans DSM 15970</name>
    <dbReference type="NCBI Taxonomy" id="1122934"/>
    <lineage>
        <taxon>Bacteria</taxon>
        <taxon>Bacillati</taxon>
        <taxon>Bacillota</taxon>
        <taxon>Clostridia</taxon>
        <taxon>Lachnospirales</taxon>
        <taxon>Lachnospiraceae</taxon>
        <taxon>Parasporobacterium</taxon>
    </lineage>
</organism>
<dbReference type="AlphaFoldDB" id="A0A1M6FKA0"/>
<feature type="transmembrane region" description="Helical" evidence="1">
    <location>
        <begin position="107"/>
        <end position="127"/>
    </location>
</feature>
<dbReference type="RefSeq" id="WP_073993390.1">
    <property type="nucleotide sequence ID" value="NZ_FQYT01000010.1"/>
</dbReference>
<protein>
    <submittedName>
        <fullName evidence="2">Integral membrane protein TIGR01906</fullName>
    </submittedName>
</protein>
<dbReference type="OrthoDB" id="9813051at2"/>
<feature type="transmembrane region" description="Helical" evidence="1">
    <location>
        <begin position="139"/>
        <end position="159"/>
    </location>
</feature>
<accession>A0A1M6FKA0</accession>
<dbReference type="Pfam" id="PF07314">
    <property type="entry name" value="Lit"/>
    <property type="match status" value="1"/>
</dbReference>
<dbReference type="InterPro" id="IPR010178">
    <property type="entry name" value="Lit"/>
</dbReference>
<dbReference type="NCBIfam" id="TIGR01906">
    <property type="entry name" value="integ_TIGR01906"/>
    <property type="match status" value="1"/>
</dbReference>
<name>A0A1M6FKA0_9FIRM</name>
<sequence length="234" mass="26889">MNMIRWMMGGIFALALIIVTLVTSFEAALYSGLAFYEREYTKYDVARDVDMEMKDILYVTDEMMKYLVDDRDDLMIETVIAGEKGYFFNDREISHMEDVKLLFAKGLLLRSISLIVMAVCLLVLVLLRKRPVFVLSRCIKYGIITFAILVAALGAAMWADFNKVFTLFHKIFFTNDLWILNPETDRLINILPEGFFLDTVVRIGIIFGCSMVIILILSIVVERVIIGKKNTKEH</sequence>
<keyword evidence="1" id="KW-1133">Transmembrane helix</keyword>
<dbReference type="STRING" id="1122934.SAMN02745691_01131"/>
<keyword evidence="1" id="KW-0472">Membrane</keyword>
<evidence type="ECO:0000256" key="1">
    <source>
        <dbReference type="SAM" id="Phobius"/>
    </source>
</evidence>
<dbReference type="EMBL" id="FQYT01000010">
    <property type="protein sequence ID" value="SHI98114.1"/>
    <property type="molecule type" value="Genomic_DNA"/>
</dbReference>
<feature type="transmembrane region" description="Helical" evidence="1">
    <location>
        <begin position="200"/>
        <end position="221"/>
    </location>
</feature>